<dbReference type="EMBL" id="GBXM01104211">
    <property type="protein sequence ID" value="JAH04366.1"/>
    <property type="molecule type" value="Transcribed_RNA"/>
</dbReference>
<sequence>MFSDMTRTAKPRLNNDILYVFYIFAKALSTVWHKAF</sequence>
<name>A0A0E9PID2_ANGAN</name>
<accession>A0A0E9PID2</accession>
<organism evidence="1">
    <name type="scientific">Anguilla anguilla</name>
    <name type="common">European freshwater eel</name>
    <name type="synonym">Muraena anguilla</name>
    <dbReference type="NCBI Taxonomy" id="7936"/>
    <lineage>
        <taxon>Eukaryota</taxon>
        <taxon>Metazoa</taxon>
        <taxon>Chordata</taxon>
        <taxon>Craniata</taxon>
        <taxon>Vertebrata</taxon>
        <taxon>Euteleostomi</taxon>
        <taxon>Actinopterygii</taxon>
        <taxon>Neopterygii</taxon>
        <taxon>Teleostei</taxon>
        <taxon>Anguilliformes</taxon>
        <taxon>Anguillidae</taxon>
        <taxon>Anguilla</taxon>
    </lineage>
</organism>
<reference evidence="1" key="1">
    <citation type="submission" date="2014-11" db="EMBL/GenBank/DDBJ databases">
        <authorList>
            <person name="Amaro Gonzalez C."/>
        </authorList>
    </citation>
    <scope>NUCLEOTIDE SEQUENCE</scope>
</reference>
<reference evidence="1" key="2">
    <citation type="journal article" date="2015" name="Fish Shellfish Immunol.">
        <title>Early steps in the European eel (Anguilla anguilla)-Vibrio vulnificus interaction in the gills: Role of the RtxA13 toxin.</title>
        <authorList>
            <person name="Callol A."/>
            <person name="Pajuelo D."/>
            <person name="Ebbesson L."/>
            <person name="Teles M."/>
            <person name="MacKenzie S."/>
            <person name="Amaro C."/>
        </authorList>
    </citation>
    <scope>NUCLEOTIDE SEQUENCE</scope>
</reference>
<dbReference type="AlphaFoldDB" id="A0A0E9PID2"/>
<proteinExistence type="predicted"/>
<protein>
    <submittedName>
        <fullName evidence="1">Uncharacterized protein</fullName>
    </submittedName>
</protein>
<evidence type="ECO:0000313" key="1">
    <source>
        <dbReference type="EMBL" id="JAH04366.1"/>
    </source>
</evidence>